<keyword evidence="8" id="KW-0460">Magnesium</keyword>
<keyword evidence="6 8" id="KW-0378">Hydrolase</keyword>
<dbReference type="GO" id="GO:0005737">
    <property type="term" value="C:cytoplasm"/>
    <property type="evidence" value="ECO:0007669"/>
    <property type="project" value="UniProtKB-SubCell"/>
</dbReference>
<evidence type="ECO:0000313" key="11">
    <source>
        <dbReference type="EMBL" id="QCI80500.1"/>
    </source>
</evidence>
<evidence type="ECO:0000256" key="6">
    <source>
        <dbReference type="ARBA" id="ARBA00022801"/>
    </source>
</evidence>
<comment type="function">
    <text evidence="8">Digests double-stranded RNA. Involved in the processing of primary rRNA transcript to yield the immediate precursors to the large and small rRNAs (23S and 16S). Processes some mRNAs, and tRNAs when they are encoded in the rRNA operon. Processes pre-crRNA and tracrRNA of type II CRISPR loci if present in the organism.</text>
</comment>
<keyword evidence="7 8" id="KW-0694">RNA-binding</keyword>
<evidence type="ECO:0000256" key="4">
    <source>
        <dbReference type="ARBA" id="ARBA00022722"/>
    </source>
</evidence>
<dbReference type="InterPro" id="IPR000999">
    <property type="entry name" value="RNase_III_dom"/>
</dbReference>
<dbReference type="CDD" id="cd10845">
    <property type="entry name" value="DSRM_RNAse_III_family"/>
    <property type="match status" value="1"/>
</dbReference>
<dbReference type="SMART" id="SM00535">
    <property type="entry name" value="RIBOc"/>
    <property type="match status" value="1"/>
</dbReference>
<dbReference type="Pfam" id="PF14622">
    <property type="entry name" value="Ribonucleas_3_3"/>
    <property type="match status" value="1"/>
</dbReference>
<dbReference type="Pfam" id="PF00035">
    <property type="entry name" value="dsrm"/>
    <property type="match status" value="1"/>
</dbReference>
<accession>A0A4D7C895</accession>
<feature type="binding site" evidence="8">
    <location>
        <position position="42"/>
    </location>
    <ligand>
        <name>Mg(2+)</name>
        <dbReference type="ChEBI" id="CHEBI:18420"/>
    </ligand>
</feature>
<name>A0A4D7C895_9SPHN</name>
<evidence type="ECO:0000256" key="5">
    <source>
        <dbReference type="ARBA" id="ARBA00022759"/>
    </source>
</evidence>
<evidence type="ECO:0000256" key="2">
    <source>
        <dbReference type="ARBA" id="ARBA00010183"/>
    </source>
</evidence>
<dbReference type="GO" id="GO:0008033">
    <property type="term" value="P:tRNA processing"/>
    <property type="evidence" value="ECO:0007669"/>
    <property type="project" value="UniProtKB-KW"/>
</dbReference>
<dbReference type="GO" id="GO:0019843">
    <property type="term" value="F:rRNA binding"/>
    <property type="evidence" value="ECO:0007669"/>
    <property type="project" value="UniProtKB-KW"/>
</dbReference>
<keyword evidence="8" id="KW-0699">rRNA-binding</keyword>
<dbReference type="RefSeq" id="WP_222873816.1">
    <property type="nucleotide sequence ID" value="NZ_CP039704.1"/>
</dbReference>
<dbReference type="InterPro" id="IPR011907">
    <property type="entry name" value="RNase_III"/>
</dbReference>
<dbReference type="KEGG" id="hgn:E6W36_03705"/>
<evidence type="ECO:0000256" key="3">
    <source>
        <dbReference type="ARBA" id="ARBA00022664"/>
    </source>
</evidence>
<keyword evidence="8" id="KW-0963">Cytoplasm</keyword>
<dbReference type="InterPro" id="IPR014720">
    <property type="entry name" value="dsRBD_dom"/>
</dbReference>
<dbReference type="EC" id="3.1.26.3" evidence="8"/>
<evidence type="ECO:0000313" key="12">
    <source>
        <dbReference type="Proteomes" id="UP000298714"/>
    </source>
</evidence>
<dbReference type="Gene3D" id="3.30.160.20">
    <property type="match status" value="1"/>
</dbReference>
<organism evidence="11 12">
    <name type="scientific">Hankyongella ginsenosidimutans</name>
    <dbReference type="NCBI Taxonomy" id="1763828"/>
    <lineage>
        <taxon>Bacteria</taxon>
        <taxon>Pseudomonadati</taxon>
        <taxon>Pseudomonadota</taxon>
        <taxon>Alphaproteobacteria</taxon>
        <taxon>Sphingomonadales</taxon>
        <taxon>Sphingomonadaceae</taxon>
        <taxon>Hankyongella</taxon>
    </lineage>
</organism>
<comment type="similarity">
    <text evidence="2">Belongs to the ribonuclease III family.</text>
</comment>
<feature type="active site" evidence="8">
    <location>
        <position position="118"/>
    </location>
</feature>
<keyword evidence="8" id="KW-0698">rRNA processing</keyword>
<dbReference type="InterPro" id="IPR036389">
    <property type="entry name" value="RNase_III_sf"/>
</dbReference>
<dbReference type="SUPFAM" id="SSF54768">
    <property type="entry name" value="dsRNA-binding domain-like"/>
    <property type="match status" value="1"/>
</dbReference>
<comment type="catalytic activity">
    <reaction evidence="1 8">
        <text>Endonucleolytic cleavage to 5'-phosphomonoester.</text>
        <dbReference type="EC" id="3.1.26.3"/>
    </reaction>
</comment>
<feature type="binding site" evidence="8">
    <location>
        <position position="118"/>
    </location>
    <ligand>
        <name>Mg(2+)</name>
        <dbReference type="ChEBI" id="CHEBI:18420"/>
    </ligand>
</feature>
<dbReference type="GO" id="GO:0004525">
    <property type="term" value="F:ribonuclease III activity"/>
    <property type="evidence" value="ECO:0007669"/>
    <property type="project" value="UniProtKB-UniRule"/>
</dbReference>
<feature type="active site" evidence="8">
    <location>
        <position position="46"/>
    </location>
</feature>
<dbReference type="GO" id="GO:0046872">
    <property type="term" value="F:metal ion binding"/>
    <property type="evidence" value="ECO:0007669"/>
    <property type="project" value="UniProtKB-KW"/>
</dbReference>
<keyword evidence="8" id="KW-0819">tRNA processing</keyword>
<proteinExistence type="inferred from homology"/>
<evidence type="ECO:0000256" key="7">
    <source>
        <dbReference type="ARBA" id="ARBA00022884"/>
    </source>
</evidence>
<dbReference type="Proteomes" id="UP000298714">
    <property type="component" value="Chromosome"/>
</dbReference>
<dbReference type="GO" id="GO:0006397">
    <property type="term" value="P:mRNA processing"/>
    <property type="evidence" value="ECO:0007669"/>
    <property type="project" value="UniProtKB-UniRule"/>
</dbReference>
<keyword evidence="8" id="KW-0479">Metal-binding</keyword>
<dbReference type="GO" id="GO:0010468">
    <property type="term" value="P:regulation of gene expression"/>
    <property type="evidence" value="ECO:0007669"/>
    <property type="project" value="TreeGrafter"/>
</dbReference>
<protein>
    <recommendedName>
        <fullName evidence="8">Ribonuclease 3</fullName>
        <ecNumber evidence="8">3.1.26.3</ecNumber>
    </recommendedName>
    <alternativeName>
        <fullName evidence="8">Ribonuclease III</fullName>
        <shortName evidence="8">RNase III</shortName>
    </alternativeName>
</protein>
<dbReference type="PROSITE" id="PS50137">
    <property type="entry name" value="DS_RBD"/>
    <property type="match status" value="1"/>
</dbReference>
<dbReference type="CDD" id="cd00593">
    <property type="entry name" value="RIBOc"/>
    <property type="match status" value="1"/>
</dbReference>
<evidence type="ECO:0000259" key="10">
    <source>
        <dbReference type="PROSITE" id="PS50142"/>
    </source>
</evidence>
<keyword evidence="5 8" id="KW-0255">Endonuclease</keyword>
<dbReference type="EMBL" id="CP039704">
    <property type="protein sequence ID" value="QCI80500.1"/>
    <property type="molecule type" value="Genomic_DNA"/>
</dbReference>
<keyword evidence="3 8" id="KW-0507">mRNA processing</keyword>
<feature type="binding site" evidence="8">
    <location>
        <position position="115"/>
    </location>
    <ligand>
        <name>Mg(2+)</name>
        <dbReference type="ChEBI" id="CHEBI:18420"/>
    </ligand>
</feature>
<dbReference type="PANTHER" id="PTHR11207">
    <property type="entry name" value="RIBONUCLEASE III"/>
    <property type="match status" value="1"/>
</dbReference>
<comment type="subcellular location">
    <subcellularLocation>
        <location evidence="8">Cytoplasm</location>
    </subcellularLocation>
</comment>
<keyword evidence="12" id="KW-1185">Reference proteome</keyword>
<comment type="cofactor">
    <cofactor evidence="8">
        <name>Mg(2+)</name>
        <dbReference type="ChEBI" id="CHEBI:18420"/>
    </cofactor>
</comment>
<dbReference type="SUPFAM" id="SSF69065">
    <property type="entry name" value="RNase III domain-like"/>
    <property type="match status" value="1"/>
</dbReference>
<dbReference type="GO" id="GO:0003725">
    <property type="term" value="F:double-stranded RNA binding"/>
    <property type="evidence" value="ECO:0007669"/>
    <property type="project" value="TreeGrafter"/>
</dbReference>
<dbReference type="AlphaFoldDB" id="A0A4D7C895"/>
<feature type="domain" description="RNase III" evidence="10">
    <location>
        <begin position="7"/>
        <end position="129"/>
    </location>
</feature>
<dbReference type="SMART" id="SM00358">
    <property type="entry name" value="DSRM"/>
    <property type="match status" value="1"/>
</dbReference>
<keyword evidence="4 8" id="KW-0540">Nuclease</keyword>
<dbReference type="NCBIfam" id="TIGR02191">
    <property type="entry name" value="RNaseIII"/>
    <property type="match status" value="1"/>
</dbReference>
<dbReference type="PANTHER" id="PTHR11207:SF0">
    <property type="entry name" value="RIBONUCLEASE 3"/>
    <property type="match status" value="1"/>
</dbReference>
<evidence type="ECO:0000256" key="1">
    <source>
        <dbReference type="ARBA" id="ARBA00000109"/>
    </source>
</evidence>
<sequence>MIESEAVAWAEAALGHSFSDRSLILTALTHPSAPGRSYQRLEFLGDRVLGCVMADWLFRRYPGEPEGDLAKRYADLVRTETCAEVARAIAAYRHIRMAASAAQSRVQHLDNVLADVCEALIGALFRDGGLEPARRFIETQWQAMLEAAPEAPRHPKSALQEWAQGRGLPIPHYALVERAGPDHMPTFTVELSVRGLPPLRATGASKQDAERAVAAAFLEQMKAGQQ</sequence>
<dbReference type="Gene3D" id="1.10.1520.10">
    <property type="entry name" value="Ribonuclease III domain"/>
    <property type="match status" value="1"/>
</dbReference>
<dbReference type="PROSITE" id="PS00517">
    <property type="entry name" value="RNASE_3_1"/>
    <property type="match status" value="1"/>
</dbReference>
<dbReference type="GO" id="GO:0006364">
    <property type="term" value="P:rRNA processing"/>
    <property type="evidence" value="ECO:0007669"/>
    <property type="project" value="UniProtKB-UniRule"/>
</dbReference>
<dbReference type="PROSITE" id="PS50142">
    <property type="entry name" value="RNASE_3_2"/>
    <property type="match status" value="1"/>
</dbReference>
<evidence type="ECO:0000259" key="9">
    <source>
        <dbReference type="PROSITE" id="PS50137"/>
    </source>
</evidence>
<evidence type="ECO:0000256" key="8">
    <source>
        <dbReference type="HAMAP-Rule" id="MF_00104"/>
    </source>
</evidence>
<gene>
    <name evidence="8 11" type="primary">rnc</name>
    <name evidence="11" type="ORF">E6W36_03705</name>
</gene>
<comment type="subunit">
    <text evidence="8">Homodimer.</text>
</comment>
<reference evidence="12" key="1">
    <citation type="submission" date="2019-04" db="EMBL/GenBank/DDBJ databases">
        <title>Complete genome sequence of Sphingomonas sp. W1-2-3.</title>
        <authorList>
            <person name="Im W.T."/>
        </authorList>
    </citation>
    <scope>NUCLEOTIDE SEQUENCE [LARGE SCALE GENOMIC DNA]</scope>
    <source>
        <strain evidence="12">W1-2-3</strain>
    </source>
</reference>
<dbReference type="HAMAP" id="MF_00104">
    <property type="entry name" value="RNase_III"/>
    <property type="match status" value="1"/>
</dbReference>
<feature type="domain" description="DRBM" evidence="9">
    <location>
        <begin position="154"/>
        <end position="223"/>
    </location>
</feature>